<dbReference type="EMBL" id="BNDW01000019">
    <property type="protein sequence ID" value="GHI21436.1"/>
    <property type="molecule type" value="Genomic_DNA"/>
</dbReference>
<sequence>MRRAVRCPEPRSRASTALRAPVTDGRALTRTCVEAAGMRGPLSRADETRWGSELVVAVRGTMLTERCYQGMTRRSNTDETLMPDPRTAERPVRPR</sequence>
<feature type="compositionally biased region" description="Basic and acidic residues" evidence="1">
    <location>
        <begin position="86"/>
        <end position="95"/>
    </location>
</feature>
<evidence type="ECO:0000256" key="1">
    <source>
        <dbReference type="SAM" id="MobiDB-lite"/>
    </source>
</evidence>
<evidence type="ECO:0000313" key="3">
    <source>
        <dbReference type="Proteomes" id="UP001052739"/>
    </source>
</evidence>
<organism evidence="2 3">
    <name type="scientific">Streptomyces hydrogenans</name>
    <dbReference type="NCBI Taxonomy" id="1873719"/>
    <lineage>
        <taxon>Bacteria</taxon>
        <taxon>Bacillati</taxon>
        <taxon>Actinomycetota</taxon>
        <taxon>Actinomycetes</taxon>
        <taxon>Kitasatosporales</taxon>
        <taxon>Streptomycetaceae</taxon>
        <taxon>Streptomyces</taxon>
    </lineage>
</organism>
<feature type="region of interest" description="Disordered" evidence="1">
    <location>
        <begin position="1"/>
        <end position="20"/>
    </location>
</feature>
<gene>
    <name evidence="2" type="ORF">Shyd_28070</name>
</gene>
<name>A0ABQ3P8T3_9ACTN</name>
<accession>A0ABQ3P8T3</accession>
<keyword evidence="3" id="KW-1185">Reference proteome</keyword>
<reference evidence="2" key="1">
    <citation type="submission" date="2024-05" db="EMBL/GenBank/DDBJ databases">
        <title>Whole genome shotgun sequence of Streptomyces hydrogenans NBRC 13475.</title>
        <authorList>
            <person name="Komaki H."/>
            <person name="Tamura T."/>
        </authorList>
    </citation>
    <scope>NUCLEOTIDE SEQUENCE</scope>
    <source>
        <strain evidence="2">NBRC 13475</strain>
    </source>
</reference>
<protein>
    <submittedName>
        <fullName evidence="2">Uncharacterized protein</fullName>
    </submittedName>
</protein>
<proteinExistence type="predicted"/>
<comment type="caution">
    <text evidence="2">The sequence shown here is derived from an EMBL/GenBank/DDBJ whole genome shotgun (WGS) entry which is preliminary data.</text>
</comment>
<evidence type="ECO:0000313" key="2">
    <source>
        <dbReference type="EMBL" id="GHI21436.1"/>
    </source>
</evidence>
<feature type="compositionally biased region" description="Basic and acidic residues" evidence="1">
    <location>
        <begin position="1"/>
        <end position="12"/>
    </location>
</feature>
<dbReference type="Proteomes" id="UP001052739">
    <property type="component" value="Unassembled WGS sequence"/>
</dbReference>
<feature type="region of interest" description="Disordered" evidence="1">
    <location>
        <begin position="71"/>
        <end position="95"/>
    </location>
</feature>